<dbReference type="InterPro" id="IPR023210">
    <property type="entry name" value="NADP_OxRdtase_dom"/>
</dbReference>
<dbReference type="Gene3D" id="3.20.20.100">
    <property type="entry name" value="NADP-dependent oxidoreductase domain"/>
    <property type="match status" value="1"/>
</dbReference>
<dbReference type="GO" id="GO:0005829">
    <property type="term" value="C:cytosol"/>
    <property type="evidence" value="ECO:0007669"/>
    <property type="project" value="TreeGrafter"/>
</dbReference>
<evidence type="ECO:0000313" key="3">
    <source>
        <dbReference type="Proteomes" id="UP000199672"/>
    </source>
</evidence>
<gene>
    <name evidence="2" type="ORF">SAMN05216297_10792</name>
</gene>
<organism evidence="2 3">
    <name type="scientific">Flavobacterium phragmitis</name>
    <dbReference type="NCBI Taxonomy" id="739143"/>
    <lineage>
        <taxon>Bacteria</taxon>
        <taxon>Pseudomonadati</taxon>
        <taxon>Bacteroidota</taxon>
        <taxon>Flavobacteriia</taxon>
        <taxon>Flavobacteriales</taxon>
        <taxon>Flavobacteriaceae</taxon>
        <taxon>Flavobacterium</taxon>
    </lineage>
</organism>
<dbReference type="PANTHER" id="PTHR43364:SF1">
    <property type="entry name" value="OXIDOREDUCTASE YDHF"/>
    <property type="match status" value="1"/>
</dbReference>
<accession>A0A1I1RVC2</accession>
<dbReference type="RefSeq" id="WP_091494437.1">
    <property type="nucleotide sequence ID" value="NZ_FOMH01000007.1"/>
</dbReference>
<dbReference type="STRING" id="739143.SAMN05216297_10792"/>
<dbReference type="OrthoDB" id="9773828at2"/>
<dbReference type="SUPFAM" id="SSF51430">
    <property type="entry name" value="NAD(P)-linked oxidoreductase"/>
    <property type="match status" value="1"/>
</dbReference>
<reference evidence="3" key="1">
    <citation type="submission" date="2016-10" db="EMBL/GenBank/DDBJ databases">
        <authorList>
            <person name="Varghese N."/>
            <person name="Submissions S."/>
        </authorList>
    </citation>
    <scope>NUCLEOTIDE SEQUENCE [LARGE SCALE GENOMIC DNA]</scope>
    <source>
        <strain evidence="3">CGMCC 1.10370</strain>
    </source>
</reference>
<proteinExistence type="predicted"/>
<dbReference type="EMBL" id="FOMH01000007">
    <property type="protein sequence ID" value="SFD36208.1"/>
    <property type="molecule type" value="Genomic_DNA"/>
</dbReference>
<sequence>MSKTVLSPIISGTMNWGVWDKNLTTKEMENMIQVSIENKITTFDHADIYGSYTTEADFGKAFHASKIDREKLQLITKCGIQMIADKRPENKIKHYDYSKDYIIKSVEGSLKNLKTDYVDVFLLHRPSPLMQADEIAEAVEKLKGEGKIIDFGLSNFTSSQTELIRQKTEVSYNQVQFSATHYEAMTDGSLDYMQTNGIRPLSWNPLGTVFREDTKQTRRLKKLFSALLEKYHLGADTLLLSWILKHPAKVIPIAGTVNIARIQSLSKAIELDMDTEDWFAIWTESMGDDVP</sequence>
<dbReference type="AlphaFoldDB" id="A0A1I1RVC2"/>
<protein>
    <submittedName>
        <fullName evidence="2">Predicted oxidoreductase</fullName>
    </submittedName>
</protein>
<dbReference type="Proteomes" id="UP000199672">
    <property type="component" value="Unassembled WGS sequence"/>
</dbReference>
<keyword evidence="3" id="KW-1185">Reference proteome</keyword>
<dbReference type="InterPro" id="IPR050523">
    <property type="entry name" value="AKR_Detox_Biosynth"/>
</dbReference>
<evidence type="ECO:0000313" key="2">
    <source>
        <dbReference type="EMBL" id="SFD36208.1"/>
    </source>
</evidence>
<feature type="domain" description="NADP-dependent oxidoreductase" evidence="1">
    <location>
        <begin position="8"/>
        <end position="280"/>
    </location>
</feature>
<name>A0A1I1RVC2_9FLAO</name>
<evidence type="ECO:0000259" key="1">
    <source>
        <dbReference type="Pfam" id="PF00248"/>
    </source>
</evidence>
<dbReference type="PANTHER" id="PTHR43364">
    <property type="entry name" value="NADH-SPECIFIC METHYLGLYOXAL REDUCTASE-RELATED"/>
    <property type="match status" value="1"/>
</dbReference>
<dbReference type="Pfam" id="PF00248">
    <property type="entry name" value="Aldo_ket_red"/>
    <property type="match status" value="1"/>
</dbReference>
<dbReference type="InterPro" id="IPR036812">
    <property type="entry name" value="NAD(P)_OxRdtase_dom_sf"/>
</dbReference>